<organism evidence="8 9">
    <name type="scientific">Pendulispora albinea</name>
    <dbReference type="NCBI Taxonomy" id="2741071"/>
    <lineage>
        <taxon>Bacteria</taxon>
        <taxon>Pseudomonadati</taxon>
        <taxon>Myxococcota</taxon>
        <taxon>Myxococcia</taxon>
        <taxon>Myxococcales</taxon>
        <taxon>Sorangiineae</taxon>
        <taxon>Pendulisporaceae</taxon>
        <taxon>Pendulispora</taxon>
    </lineage>
</organism>
<dbReference type="InterPro" id="IPR001453">
    <property type="entry name" value="MoaB/Mog_dom"/>
</dbReference>
<keyword evidence="6" id="KW-0479">Metal-binding</keyword>
<evidence type="ECO:0000313" key="9">
    <source>
        <dbReference type="Proteomes" id="UP001370348"/>
    </source>
</evidence>
<keyword evidence="9" id="KW-1185">Reference proteome</keyword>
<comment type="catalytic activity">
    <reaction evidence="5">
        <text>adenylyl-molybdopterin + molybdate = Mo-molybdopterin + AMP + H(+)</text>
        <dbReference type="Rhea" id="RHEA:35047"/>
        <dbReference type="ChEBI" id="CHEBI:15378"/>
        <dbReference type="ChEBI" id="CHEBI:36264"/>
        <dbReference type="ChEBI" id="CHEBI:62727"/>
        <dbReference type="ChEBI" id="CHEBI:71302"/>
        <dbReference type="ChEBI" id="CHEBI:456215"/>
        <dbReference type="EC" id="2.10.1.1"/>
    </reaction>
</comment>
<comment type="pathway">
    <text evidence="2 6">Cofactor biosynthesis; molybdopterin biosynthesis.</text>
</comment>
<dbReference type="PANTHER" id="PTHR10192:SF5">
    <property type="entry name" value="GEPHYRIN"/>
    <property type="match status" value="1"/>
</dbReference>
<sequence length="403" mass="42350">MLNFRDAQERVLGLAPRMGAERVGLDGAHGRVLAEDVLCPVDVPAFDASTMDGYAVRAADFAGDGPWEFPVLGESRAGGSAPARLEPRAVTRIFTGASLPLEADAVVMQEHVERAGDRARFVRPVKEGQFLRRRGDDLRAGAVAIARGTRLRAAHVSLAATVDRAWLTVFRRPRVVLLATGDELRSPGTAGPPGSIADSNTVGLATMARRAGAMVAVAPFVRDDLEATKQAFEAALAGADVVISVGGVSVGDHDRVRPALEAIGVDLNFYRVAMKPGKPLAVGTRGNGIVLGLPGNPVSAMVTFAFFGLPLLRAMQGDGDPLPRAFWARAGRSVSREPGRLEFARAALVRDGASWIATPLDNQASGAMAALARADALLAIPADCAELRVGDDVEVYLLEELGA</sequence>
<dbReference type="Gene3D" id="2.170.190.11">
    <property type="entry name" value="Molybdopterin biosynthesis moea protein, domain 3"/>
    <property type="match status" value="1"/>
</dbReference>
<evidence type="ECO:0000256" key="2">
    <source>
        <dbReference type="ARBA" id="ARBA00005046"/>
    </source>
</evidence>
<dbReference type="InterPro" id="IPR008284">
    <property type="entry name" value="MoCF_biosynth_CS"/>
</dbReference>
<evidence type="ECO:0000256" key="4">
    <source>
        <dbReference type="ARBA" id="ARBA00023150"/>
    </source>
</evidence>
<dbReference type="Pfam" id="PF03453">
    <property type="entry name" value="MoeA_N"/>
    <property type="match status" value="1"/>
</dbReference>
<dbReference type="SUPFAM" id="SSF53218">
    <property type="entry name" value="Molybdenum cofactor biosynthesis proteins"/>
    <property type="match status" value="1"/>
</dbReference>
<dbReference type="Gene3D" id="3.40.980.10">
    <property type="entry name" value="MoaB/Mog-like domain"/>
    <property type="match status" value="1"/>
</dbReference>
<dbReference type="InterPro" id="IPR005111">
    <property type="entry name" value="MoeA_C_domain_IV"/>
</dbReference>
<evidence type="ECO:0000256" key="6">
    <source>
        <dbReference type="RuleBase" id="RU365090"/>
    </source>
</evidence>
<evidence type="ECO:0000259" key="7">
    <source>
        <dbReference type="SMART" id="SM00852"/>
    </source>
</evidence>
<dbReference type="SUPFAM" id="SSF63882">
    <property type="entry name" value="MoeA N-terminal region -like"/>
    <property type="match status" value="1"/>
</dbReference>
<dbReference type="PANTHER" id="PTHR10192">
    <property type="entry name" value="MOLYBDOPTERIN BIOSYNTHESIS PROTEIN"/>
    <property type="match status" value="1"/>
</dbReference>
<dbReference type="InterPro" id="IPR038987">
    <property type="entry name" value="MoeA-like"/>
</dbReference>
<protein>
    <recommendedName>
        <fullName evidence="6">Molybdopterin molybdenumtransferase</fullName>
        <ecNumber evidence="6">2.10.1.1</ecNumber>
    </recommendedName>
</protein>
<dbReference type="SUPFAM" id="SSF63867">
    <property type="entry name" value="MoeA C-terminal domain-like"/>
    <property type="match status" value="1"/>
</dbReference>
<dbReference type="SMART" id="SM00852">
    <property type="entry name" value="MoCF_biosynth"/>
    <property type="match status" value="1"/>
</dbReference>
<dbReference type="NCBIfam" id="NF045515">
    <property type="entry name" value="Glp_gephyrin"/>
    <property type="match status" value="1"/>
</dbReference>
<keyword evidence="6" id="KW-0808">Transferase</keyword>
<dbReference type="EC" id="2.10.1.1" evidence="6"/>
<dbReference type="Pfam" id="PF03454">
    <property type="entry name" value="MoeA_C"/>
    <property type="match status" value="1"/>
</dbReference>
<dbReference type="InterPro" id="IPR005110">
    <property type="entry name" value="MoeA_linker/N"/>
</dbReference>
<dbReference type="NCBIfam" id="TIGR00177">
    <property type="entry name" value="molyb_syn"/>
    <property type="match status" value="1"/>
</dbReference>
<dbReference type="EMBL" id="CP089984">
    <property type="protein sequence ID" value="WXB17059.1"/>
    <property type="molecule type" value="Genomic_DNA"/>
</dbReference>
<dbReference type="InterPro" id="IPR036135">
    <property type="entry name" value="MoeA_linker/N_sf"/>
</dbReference>
<dbReference type="Gene3D" id="3.90.105.10">
    <property type="entry name" value="Molybdopterin biosynthesis moea protein, domain 2"/>
    <property type="match status" value="1"/>
</dbReference>
<dbReference type="RefSeq" id="WP_394826689.1">
    <property type="nucleotide sequence ID" value="NZ_CP089984.1"/>
</dbReference>
<dbReference type="Proteomes" id="UP001370348">
    <property type="component" value="Chromosome"/>
</dbReference>
<gene>
    <name evidence="8" type="ORF">LZC94_07235</name>
</gene>
<comment type="function">
    <text evidence="1 6">Catalyzes the insertion of molybdate into adenylated molybdopterin with the concomitant release of AMP.</text>
</comment>
<keyword evidence="6" id="KW-0500">Molybdenum</keyword>
<evidence type="ECO:0000256" key="3">
    <source>
        <dbReference type="ARBA" id="ARBA00010763"/>
    </source>
</evidence>
<keyword evidence="6" id="KW-0460">Magnesium</keyword>
<dbReference type="Pfam" id="PF00994">
    <property type="entry name" value="MoCF_biosynth"/>
    <property type="match status" value="1"/>
</dbReference>
<evidence type="ECO:0000313" key="8">
    <source>
        <dbReference type="EMBL" id="WXB17059.1"/>
    </source>
</evidence>
<proteinExistence type="inferred from homology"/>
<dbReference type="InterPro" id="IPR036688">
    <property type="entry name" value="MoeA_C_domain_IV_sf"/>
</dbReference>
<name>A0ABZ2M1H3_9BACT</name>
<accession>A0ABZ2M1H3</accession>
<reference evidence="8 9" key="1">
    <citation type="submission" date="2021-12" db="EMBL/GenBank/DDBJ databases">
        <title>Discovery of the Pendulisporaceae a myxobacterial family with distinct sporulation behavior and unique specialized metabolism.</title>
        <authorList>
            <person name="Garcia R."/>
            <person name="Popoff A."/>
            <person name="Bader C.D."/>
            <person name="Loehr J."/>
            <person name="Walesch S."/>
            <person name="Walt C."/>
            <person name="Boldt J."/>
            <person name="Bunk B."/>
            <person name="Haeckl F.J.F.P.J."/>
            <person name="Gunesch A.P."/>
            <person name="Birkelbach J."/>
            <person name="Nuebel U."/>
            <person name="Pietschmann T."/>
            <person name="Bach T."/>
            <person name="Mueller R."/>
        </authorList>
    </citation>
    <scope>NUCLEOTIDE SEQUENCE [LARGE SCALE GENOMIC DNA]</scope>
    <source>
        <strain evidence="8 9">MSr11954</strain>
    </source>
</reference>
<dbReference type="CDD" id="cd00887">
    <property type="entry name" value="MoeA"/>
    <property type="match status" value="1"/>
</dbReference>
<dbReference type="InterPro" id="IPR036425">
    <property type="entry name" value="MoaB/Mog-like_dom_sf"/>
</dbReference>
<feature type="domain" description="MoaB/Mog" evidence="7">
    <location>
        <begin position="176"/>
        <end position="314"/>
    </location>
</feature>
<evidence type="ECO:0000256" key="1">
    <source>
        <dbReference type="ARBA" id="ARBA00002901"/>
    </source>
</evidence>
<dbReference type="PROSITE" id="PS01079">
    <property type="entry name" value="MOCF_BIOSYNTHESIS_2"/>
    <property type="match status" value="1"/>
</dbReference>
<evidence type="ECO:0000256" key="5">
    <source>
        <dbReference type="ARBA" id="ARBA00047317"/>
    </source>
</evidence>
<keyword evidence="4 6" id="KW-0501">Molybdenum cofactor biosynthesis</keyword>
<dbReference type="Gene3D" id="2.40.340.10">
    <property type="entry name" value="MoeA, C-terminal, domain IV"/>
    <property type="match status" value="1"/>
</dbReference>
<comment type="cofactor">
    <cofactor evidence="6">
        <name>Mg(2+)</name>
        <dbReference type="ChEBI" id="CHEBI:18420"/>
    </cofactor>
</comment>
<comment type="similarity">
    <text evidence="3 6">Belongs to the MoeA family.</text>
</comment>